<dbReference type="InterPro" id="IPR012286">
    <property type="entry name" value="Tetrahaem_cytochrome"/>
</dbReference>
<keyword evidence="5" id="KW-0249">Electron transport</keyword>
<sequence length="181" mass="20801">MKKLFIAIFLTSLLLLCAGEKPEEKVTPEKKETPKATPKPEKTPTEATPLPRSECENCHNNPKRQYVPQAYDVKGHKNADYCISCHLKDYLNESKEFMLEKLHEKHVTQADCKVCHEEIGKSEWECLNCHGSDPFKPGKNLVDIHRVRNVLCEDCHGTDYLRIHLEKKVLPYEIPPIPPKS</sequence>
<reference evidence="10" key="1">
    <citation type="submission" date="2010-02" db="EMBL/GenBank/DDBJ databases">
        <title>Complete sequence of Ferroglobus placidus DSM 10642.</title>
        <authorList>
            <consortium name="US DOE Joint Genome Institute"/>
            <person name="Lucas S."/>
            <person name="Copeland A."/>
            <person name="Lapidus A."/>
            <person name="Cheng J.-F."/>
            <person name="Bruce D."/>
            <person name="Goodwin L."/>
            <person name="Pitluck S."/>
            <person name="Saunders E."/>
            <person name="Brettin T."/>
            <person name="Detter J.C."/>
            <person name="Han C."/>
            <person name="Tapia R."/>
            <person name="Larimer F."/>
            <person name="Land M."/>
            <person name="Hauser L."/>
            <person name="Kyrpides N."/>
            <person name="Ivanova N."/>
            <person name="Holmes D."/>
            <person name="Lovley D."/>
            <person name="Kyrpides N."/>
            <person name="Anderson I.J."/>
            <person name="Woyke T."/>
        </authorList>
    </citation>
    <scope>NUCLEOTIDE SEQUENCE [LARGE SCALE GENOMIC DNA]</scope>
    <source>
        <strain evidence="10">DSM 10642 / AEDII12DO</strain>
    </source>
</reference>
<dbReference type="RefSeq" id="WP_012966296.1">
    <property type="nucleotide sequence ID" value="NC_013849.1"/>
</dbReference>
<reference evidence="9 10" key="2">
    <citation type="journal article" date="2011" name="Stand. Genomic Sci.">
        <title>Complete genome sequence of Ferroglobus placidus AEDII12DO.</title>
        <authorList>
            <person name="Anderson I."/>
            <person name="Risso C."/>
            <person name="Holmes D."/>
            <person name="Lucas S."/>
            <person name="Copeland A."/>
            <person name="Lapidus A."/>
            <person name="Cheng J.F."/>
            <person name="Bruce D."/>
            <person name="Goodwin L."/>
            <person name="Pitluck S."/>
            <person name="Saunders E."/>
            <person name="Brettin T."/>
            <person name="Detter J.C."/>
            <person name="Han C."/>
            <person name="Tapia R."/>
            <person name="Larimer F."/>
            <person name="Land M."/>
            <person name="Hauser L."/>
            <person name="Woyke T."/>
            <person name="Lovley D."/>
            <person name="Kyrpides N."/>
            <person name="Ivanova N."/>
        </authorList>
    </citation>
    <scope>NUCLEOTIDE SEQUENCE [LARGE SCALE GENOMIC DNA]</scope>
    <source>
        <strain evidence="10">DSM 10642 / AEDII12DO</strain>
    </source>
</reference>
<evidence type="ECO:0000256" key="7">
    <source>
        <dbReference type="SAM" id="MobiDB-lite"/>
    </source>
</evidence>
<evidence type="ECO:0000313" key="9">
    <source>
        <dbReference type="EMBL" id="ADC65957.1"/>
    </source>
</evidence>
<dbReference type="AlphaFoldDB" id="D3RZP4"/>
<dbReference type="EMBL" id="CP001899">
    <property type="protein sequence ID" value="ADC65957.1"/>
    <property type="molecule type" value="Genomic_DNA"/>
</dbReference>
<evidence type="ECO:0000256" key="2">
    <source>
        <dbReference type="ARBA" id="ARBA00022448"/>
    </source>
</evidence>
<dbReference type="STRING" id="589924.Ferp_1814"/>
<evidence type="ECO:0000259" key="8">
    <source>
        <dbReference type="Pfam" id="PF14537"/>
    </source>
</evidence>
<name>D3RZP4_FERPA</name>
<evidence type="ECO:0000313" key="10">
    <source>
        <dbReference type="Proteomes" id="UP000002613"/>
    </source>
</evidence>
<dbReference type="InterPro" id="IPR036280">
    <property type="entry name" value="Multihaem_cyt_sf"/>
</dbReference>
<keyword evidence="2" id="KW-0813">Transport</keyword>
<gene>
    <name evidence="9" type="ordered locus">Ferp_1814</name>
</gene>
<dbReference type="PaxDb" id="589924-Ferp_1814"/>
<dbReference type="Proteomes" id="UP000002613">
    <property type="component" value="Chromosome"/>
</dbReference>
<evidence type="ECO:0000256" key="6">
    <source>
        <dbReference type="ARBA" id="ARBA00023004"/>
    </source>
</evidence>
<feature type="compositionally biased region" description="Basic and acidic residues" evidence="7">
    <location>
        <begin position="23"/>
        <end position="44"/>
    </location>
</feature>
<keyword evidence="3" id="KW-0349">Heme</keyword>
<dbReference type="HOGENOM" id="CLU_1444614_0_0_2"/>
<evidence type="ECO:0000256" key="1">
    <source>
        <dbReference type="ARBA" id="ARBA00004196"/>
    </source>
</evidence>
<dbReference type="KEGG" id="fpl:Ferp_1814"/>
<dbReference type="eggNOG" id="arCOG09418">
    <property type="taxonomic scope" value="Archaea"/>
</dbReference>
<keyword evidence="6" id="KW-0408">Iron</keyword>
<feature type="region of interest" description="Disordered" evidence="7">
    <location>
        <begin position="23"/>
        <end position="54"/>
    </location>
</feature>
<feature type="domain" description="Tetrahaem cytochrome" evidence="8">
    <location>
        <begin position="54"/>
        <end position="130"/>
    </location>
</feature>
<evidence type="ECO:0000256" key="4">
    <source>
        <dbReference type="ARBA" id="ARBA00022723"/>
    </source>
</evidence>
<dbReference type="SUPFAM" id="SSF48695">
    <property type="entry name" value="Multiheme cytochromes"/>
    <property type="match status" value="1"/>
</dbReference>
<proteinExistence type="predicted"/>
<evidence type="ECO:0000256" key="5">
    <source>
        <dbReference type="ARBA" id="ARBA00022982"/>
    </source>
</evidence>
<evidence type="ECO:0000256" key="3">
    <source>
        <dbReference type="ARBA" id="ARBA00022617"/>
    </source>
</evidence>
<dbReference type="GO" id="GO:0046872">
    <property type="term" value="F:metal ion binding"/>
    <property type="evidence" value="ECO:0007669"/>
    <property type="project" value="UniProtKB-KW"/>
</dbReference>
<protein>
    <recommendedName>
        <fullName evidence="8">Tetrahaem cytochrome domain-containing protein</fullName>
    </recommendedName>
</protein>
<organism evidence="9 10">
    <name type="scientific">Ferroglobus placidus (strain DSM 10642 / AEDII12DO)</name>
    <dbReference type="NCBI Taxonomy" id="589924"/>
    <lineage>
        <taxon>Archaea</taxon>
        <taxon>Methanobacteriati</taxon>
        <taxon>Methanobacteriota</taxon>
        <taxon>Archaeoglobi</taxon>
        <taxon>Archaeoglobales</taxon>
        <taxon>Archaeoglobaceae</taxon>
        <taxon>Ferroglobus</taxon>
    </lineage>
</organism>
<keyword evidence="4" id="KW-0479">Metal-binding</keyword>
<dbReference type="GeneID" id="8779342"/>
<comment type="subcellular location">
    <subcellularLocation>
        <location evidence="1">Cell envelope</location>
    </subcellularLocation>
</comment>
<dbReference type="Pfam" id="PF14537">
    <property type="entry name" value="Cytochrom_c3_2"/>
    <property type="match status" value="1"/>
</dbReference>
<dbReference type="Gene3D" id="1.10.1130.10">
    <property type="entry name" value="Flavocytochrome C3, Chain A"/>
    <property type="match status" value="1"/>
</dbReference>
<keyword evidence="10" id="KW-1185">Reference proteome</keyword>
<dbReference type="OrthoDB" id="51639at2157"/>
<accession>D3RZP4</accession>